<geneLocation type="plasmid" evidence="1 2">
    <name>unnamed3</name>
</geneLocation>
<dbReference type="OrthoDB" id="7304460at2"/>
<dbReference type="EMBL" id="CP029358">
    <property type="protein sequence ID" value="AWK89905.1"/>
    <property type="molecule type" value="Genomic_DNA"/>
</dbReference>
<reference evidence="2" key="1">
    <citation type="submission" date="2018-05" db="EMBL/GenBank/DDBJ databases">
        <title>Azospirillum thermophila sp. nov., a novel isolated from hot spring.</title>
        <authorList>
            <person name="Zhao Z."/>
        </authorList>
    </citation>
    <scope>NUCLEOTIDE SEQUENCE [LARGE SCALE GENOMIC DNA]</scope>
    <source>
        <strain evidence="2">CFH 70021</strain>
        <plasmid evidence="2">unnamed3</plasmid>
    </source>
</reference>
<keyword evidence="1" id="KW-0614">Plasmid</keyword>
<dbReference type="RefSeq" id="WP_109333670.1">
    <property type="nucleotide sequence ID" value="NZ_CP029358.1"/>
</dbReference>
<dbReference type="Proteomes" id="UP000245629">
    <property type="component" value="Plasmid unnamed3"/>
</dbReference>
<protein>
    <submittedName>
        <fullName evidence="1">Uncharacterized protein</fullName>
    </submittedName>
</protein>
<accession>A0A2S2CZN5</accession>
<evidence type="ECO:0000313" key="2">
    <source>
        <dbReference type="Proteomes" id="UP000245629"/>
    </source>
</evidence>
<gene>
    <name evidence="1" type="ORF">DEW08_28220</name>
</gene>
<organism evidence="1 2">
    <name type="scientific">Azospirillum thermophilum</name>
    <dbReference type="NCBI Taxonomy" id="2202148"/>
    <lineage>
        <taxon>Bacteria</taxon>
        <taxon>Pseudomonadati</taxon>
        <taxon>Pseudomonadota</taxon>
        <taxon>Alphaproteobacteria</taxon>
        <taxon>Rhodospirillales</taxon>
        <taxon>Azospirillaceae</taxon>
        <taxon>Azospirillum</taxon>
    </lineage>
</organism>
<name>A0A2S2CZN5_9PROT</name>
<keyword evidence="2" id="KW-1185">Reference proteome</keyword>
<evidence type="ECO:0000313" key="1">
    <source>
        <dbReference type="EMBL" id="AWK89905.1"/>
    </source>
</evidence>
<sequence>MTQMLGNASWLAGTGRPAADGIRPAVRIVMAEAGFRPIDTGNGRPAWFRRAGDGTHHALISFNGGLDGDPQAAGWVAGVYGERGGIIEVAGITLARAIDAADQLPSPVRADGSLIEALYPSLDQAMDDLS</sequence>
<dbReference type="AlphaFoldDB" id="A0A2S2CZN5"/>
<dbReference type="KEGG" id="azz:DEW08_28220"/>
<proteinExistence type="predicted"/>